<name>A0A9P7SVD6_9HYPO</name>
<feature type="compositionally biased region" description="Low complexity" evidence="1">
    <location>
        <begin position="269"/>
        <end position="294"/>
    </location>
</feature>
<feature type="compositionally biased region" description="Polar residues" evidence="1">
    <location>
        <begin position="114"/>
        <end position="130"/>
    </location>
</feature>
<dbReference type="OrthoDB" id="5377213at2759"/>
<dbReference type="Proteomes" id="UP000748025">
    <property type="component" value="Unassembled WGS sequence"/>
</dbReference>
<accession>A0A9P7SVD6</accession>
<feature type="region of interest" description="Disordered" evidence="1">
    <location>
        <begin position="223"/>
        <end position="319"/>
    </location>
</feature>
<organism evidence="2 3">
    <name type="scientific">Claviceps pusilla</name>
    <dbReference type="NCBI Taxonomy" id="123648"/>
    <lineage>
        <taxon>Eukaryota</taxon>
        <taxon>Fungi</taxon>
        <taxon>Dikarya</taxon>
        <taxon>Ascomycota</taxon>
        <taxon>Pezizomycotina</taxon>
        <taxon>Sordariomycetes</taxon>
        <taxon>Hypocreomycetidae</taxon>
        <taxon>Hypocreales</taxon>
        <taxon>Clavicipitaceae</taxon>
        <taxon>Claviceps</taxon>
    </lineage>
</organism>
<feature type="region of interest" description="Disordered" evidence="1">
    <location>
        <begin position="346"/>
        <end position="422"/>
    </location>
</feature>
<feature type="compositionally biased region" description="Low complexity" evidence="1">
    <location>
        <begin position="386"/>
        <end position="402"/>
    </location>
</feature>
<sequence length="487" mass="52787">MASVKTHSGVFSHPSGKLSKSRSRTVVKPILRKLHSHTDRGSSLDLDRGWDDQPSPGFATGSDFGTYDSDASYHYPAPAAAGMRGGRDSVGYAAGGALAMAAAPEGARGKYSHVRSTSGNSHASSIATTTSGRNGGSFVHPFQQTPQTSTPPLLLYANSRASLDNGFIPGYSPTITEDDDVDDVEPYSSFHSTISNQSAISAYSASKTPRPALYQSAYFQHPNHRRPSALSHRSSSLSDGNQTTRISAACSTSSQARPFGAASVDQSRSELNSSALSSLLADSPPSSTTPLGTTAFSTSQTNVTSSSATPMSPFRHSLDMGGFRLRSRSELDTSTHQEQVLEARRKFEAKERAKEEKYAREQHRKRERAESKETHRLEKTQSRLRNGSTGNDSVSSSTTSSDTDIRLTASSRRRGAKFDDAQEKIDFATHGYESTHGRQSTPARADDVHFSSSKRVRTARSAKHKTVGVWTAFVLWLRTRLLKMGRR</sequence>
<feature type="compositionally biased region" description="Basic residues" evidence="1">
    <location>
        <begin position="19"/>
        <end position="35"/>
    </location>
</feature>
<feature type="region of interest" description="Disordered" evidence="1">
    <location>
        <begin position="1"/>
        <end position="63"/>
    </location>
</feature>
<proteinExistence type="predicted"/>
<keyword evidence="3" id="KW-1185">Reference proteome</keyword>
<comment type="caution">
    <text evidence="2">The sequence shown here is derived from an EMBL/GenBank/DDBJ whole genome shotgun (WGS) entry which is preliminary data.</text>
</comment>
<protein>
    <submittedName>
        <fullName evidence="2">Uncharacterized protein</fullName>
    </submittedName>
</protein>
<gene>
    <name evidence="2" type="ORF">E4U43_002250</name>
</gene>
<evidence type="ECO:0000256" key="1">
    <source>
        <dbReference type="SAM" id="MobiDB-lite"/>
    </source>
</evidence>
<feature type="compositionally biased region" description="Polar residues" evidence="1">
    <location>
        <begin position="239"/>
        <end position="256"/>
    </location>
</feature>
<feature type="compositionally biased region" description="Basic and acidic residues" evidence="1">
    <location>
        <begin position="36"/>
        <end position="51"/>
    </location>
</feature>
<feature type="region of interest" description="Disordered" evidence="1">
    <location>
        <begin position="111"/>
        <end position="130"/>
    </location>
</feature>
<evidence type="ECO:0000313" key="3">
    <source>
        <dbReference type="Proteomes" id="UP000748025"/>
    </source>
</evidence>
<feature type="compositionally biased region" description="Basic and acidic residues" evidence="1">
    <location>
        <begin position="367"/>
        <end position="381"/>
    </location>
</feature>
<feature type="compositionally biased region" description="Basic and acidic residues" evidence="1">
    <location>
        <begin position="346"/>
        <end position="361"/>
    </location>
</feature>
<evidence type="ECO:0000313" key="2">
    <source>
        <dbReference type="EMBL" id="KAG5999170.1"/>
    </source>
</evidence>
<feature type="compositionally biased region" description="Low complexity" evidence="1">
    <location>
        <begin position="228"/>
        <end position="238"/>
    </location>
</feature>
<dbReference type="EMBL" id="SRPW01001775">
    <property type="protein sequence ID" value="KAG5999170.1"/>
    <property type="molecule type" value="Genomic_DNA"/>
</dbReference>
<reference evidence="2" key="1">
    <citation type="journal article" date="2020" name="bioRxiv">
        <title>Whole genome comparisons of ergot fungi reveals the divergence and evolution of species within the genus Claviceps are the result of varying mechanisms driving genome evolution and host range expansion.</title>
        <authorList>
            <person name="Wyka S.A."/>
            <person name="Mondo S.J."/>
            <person name="Liu M."/>
            <person name="Dettman J."/>
            <person name="Nalam V."/>
            <person name="Broders K.D."/>
        </authorList>
    </citation>
    <scope>NUCLEOTIDE SEQUENCE</scope>
    <source>
        <strain evidence="2">CCC 602</strain>
    </source>
</reference>
<feature type="compositionally biased region" description="Polar residues" evidence="1">
    <location>
        <begin position="295"/>
        <end position="310"/>
    </location>
</feature>
<dbReference type="AlphaFoldDB" id="A0A9P7SVD6"/>